<gene>
    <name evidence="2" type="ORF">DRW07_09195</name>
</gene>
<feature type="chain" id="PRO_5017951814" evidence="1">
    <location>
        <begin position="24"/>
        <end position="266"/>
    </location>
</feature>
<organism evidence="2 3">
    <name type="scientific">Alteromonas sediminis</name>
    <dbReference type="NCBI Taxonomy" id="2259342"/>
    <lineage>
        <taxon>Bacteria</taxon>
        <taxon>Pseudomonadati</taxon>
        <taxon>Pseudomonadota</taxon>
        <taxon>Gammaproteobacteria</taxon>
        <taxon>Alteromonadales</taxon>
        <taxon>Alteromonadaceae</taxon>
        <taxon>Alteromonas/Salinimonas group</taxon>
        <taxon>Alteromonas</taxon>
    </lineage>
</organism>
<dbReference type="InterPro" id="IPR021307">
    <property type="entry name" value="DUF2884"/>
</dbReference>
<name>A0A3N5XZ11_9ALTE</name>
<protein>
    <submittedName>
        <fullName evidence="2">DUF2884 family protein</fullName>
    </submittedName>
</protein>
<evidence type="ECO:0000313" key="2">
    <source>
        <dbReference type="EMBL" id="RPJ66262.1"/>
    </source>
</evidence>
<proteinExistence type="predicted"/>
<sequence>MKLSHIALATSAVLFSAASTAHVNIENSCDVNLNGNMQYKDEVLTINTDSGKSITFNAGHQVFVNGKQLNLSSEEQAHAKAYYGAVQQAVPLAIDIAIDGLEIASEAMGEVFTELLGEDDSLVQDLDYLFADIRTQLDNKFFDADGGFVLDGSDIQYNGWAGNAWENQFEERVESLVAKAVGKLMISLGSQMLMGGDESEGTLARLENLDTTIEEKVELRAEALEFKAKDLCNIMQDADAAENALKYSHEELTELDIIKFSRENAE</sequence>
<dbReference type="Proteomes" id="UP000275281">
    <property type="component" value="Unassembled WGS sequence"/>
</dbReference>
<dbReference type="RefSeq" id="WP_124027622.1">
    <property type="nucleotide sequence ID" value="NZ_JBHRSN010000006.1"/>
</dbReference>
<comment type="caution">
    <text evidence="2">The sequence shown here is derived from an EMBL/GenBank/DDBJ whole genome shotgun (WGS) entry which is preliminary data.</text>
</comment>
<evidence type="ECO:0000313" key="3">
    <source>
        <dbReference type="Proteomes" id="UP000275281"/>
    </source>
</evidence>
<dbReference type="EMBL" id="RPOK01000003">
    <property type="protein sequence ID" value="RPJ66262.1"/>
    <property type="molecule type" value="Genomic_DNA"/>
</dbReference>
<dbReference type="OrthoDB" id="6397557at2"/>
<keyword evidence="3" id="KW-1185">Reference proteome</keyword>
<accession>A0A3N5XZ11</accession>
<reference evidence="2 3" key="1">
    <citation type="submission" date="2018-11" db="EMBL/GenBank/DDBJ databases">
        <authorList>
            <person name="Ye M.-Q."/>
            <person name="Du Z.-J."/>
        </authorList>
    </citation>
    <scope>NUCLEOTIDE SEQUENCE [LARGE SCALE GENOMIC DNA]</scope>
    <source>
        <strain evidence="2 3">U0105</strain>
    </source>
</reference>
<dbReference type="AlphaFoldDB" id="A0A3N5XZ11"/>
<keyword evidence="1" id="KW-0732">Signal</keyword>
<evidence type="ECO:0000256" key="1">
    <source>
        <dbReference type="SAM" id="SignalP"/>
    </source>
</evidence>
<dbReference type="Pfam" id="PF11101">
    <property type="entry name" value="DUF2884"/>
    <property type="match status" value="1"/>
</dbReference>
<feature type="signal peptide" evidence="1">
    <location>
        <begin position="1"/>
        <end position="23"/>
    </location>
</feature>